<dbReference type="SMART" id="SM00120">
    <property type="entry name" value="HX"/>
    <property type="match status" value="4"/>
</dbReference>
<name>A0A8C4R5Z0_EPTBU</name>
<reference evidence="2" key="1">
    <citation type="submission" date="2025-08" db="UniProtKB">
        <authorList>
            <consortium name="Ensembl"/>
        </authorList>
    </citation>
    <scope>IDENTIFICATION</scope>
</reference>
<dbReference type="SUPFAM" id="SSF50923">
    <property type="entry name" value="Hemopexin-like domain"/>
    <property type="match status" value="2"/>
</dbReference>
<evidence type="ECO:0008006" key="4">
    <source>
        <dbReference type="Google" id="ProtNLM"/>
    </source>
</evidence>
<dbReference type="InterPro" id="IPR036375">
    <property type="entry name" value="Hemopexin-like_dom_sf"/>
</dbReference>
<accession>A0A8C4R5Z0</accession>
<evidence type="ECO:0000256" key="1">
    <source>
        <dbReference type="PROSITE-ProRule" id="PRU01011"/>
    </source>
</evidence>
<dbReference type="Proteomes" id="UP000694388">
    <property type="component" value="Unplaced"/>
</dbReference>
<dbReference type="InterPro" id="IPR018487">
    <property type="entry name" value="Hemopexin-like_repeat"/>
</dbReference>
<dbReference type="PROSITE" id="PS51642">
    <property type="entry name" value="HEMOPEXIN_2"/>
    <property type="match status" value="2"/>
</dbReference>
<organism evidence="2 3">
    <name type="scientific">Eptatretus burgeri</name>
    <name type="common">Inshore hagfish</name>
    <dbReference type="NCBI Taxonomy" id="7764"/>
    <lineage>
        <taxon>Eukaryota</taxon>
        <taxon>Metazoa</taxon>
        <taxon>Chordata</taxon>
        <taxon>Craniata</taxon>
        <taxon>Vertebrata</taxon>
        <taxon>Cyclostomata</taxon>
        <taxon>Myxini</taxon>
        <taxon>Myxiniformes</taxon>
        <taxon>Myxinidae</taxon>
        <taxon>Eptatretinae</taxon>
        <taxon>Eptatretus</taxon>
    </lineage>
</organism>
<feature type="repeat" description="Hemopexin" evidence="1">
    <location>
        <begin position="169"/>
        <end position="217"/>
    </location>
</feature>
<dbReference type="AlphaFoldDB" id="A0A8C4R5Z0"/>
<dbReference type="Gene3D" id="2.110.10.10">
    <property type="entry name" value="Hemopexin-like domain"/>
    <property type="match status" value="2"/>
</dbReference>
<keyword evidence="3" id="KW-1185">Reference proteome</keyword>
<evidence type="ECO:0000313" key="3">
    <source>
        <dbReference type="Proteomes" id="UP000694388"/>
    </source>
</evidence>
<evidence type="ECO:0000313" key="2">
    <source>
        <dbReference type="Ensembl" id="ENSEBUP00000024584.1"/>
    </source>
</evidence>
<reference evidence="2" key="2">
    <citation type="submission" date="2025-09" db="UniProtKB">
        <authorList>
            <consortium name="Ensembl"/>
        </authorList>
    </citation>
    <scope>IDENTIFICATION</scope>
</reference>
<dbReference type="Ensembl" id="ENSEBUT00000025159.1">
    <property type="protein sequence ID" value="ENSEBUP00000024584.1"/>
    <property type="gene ID" value="ENSEBUG00000015165.1"/>
</dbReference>
<protein>
    <recommendedName>
        <fullName evidence="4">Hemopexin</fullName>
    </recommendedName>
</protein>
<sequence length="292" mass="33733">MESCEAAWHWAGGYVCSSGSTVFTLEPRKGQVTGSLKEDALTDLLSCPGKRERVNFCDGHRFDAMSSFKNGRTVIFRDSTMYRLDLNTNQIKEQAIPAKLPNCNAAYRWLGRYYCFKGVKFYRFNPLTWQVPSVYPKDAKNYFLHCPGTSHYGYVHKGVIPSISNRCNKHPLDALANDPMGRRYAFRGPYYWRLDTSQANFPSYIHHWNITDTWQGFNGTVNAAFSWENNFYIISGNKLWNFKADVQFQLLPGSLNVLREICWSTGWNRCSICMFSRKRPSVSCKRNEHLCL</sequence>
<feature type="repeat" description="Hemopexin" evidence="1">
    <location>
        <begin position="100"/>
        <end position="146"/>
    </location>
</feature>
<dbReference type="Pfam" id="PF00045">
    <property type="entry name" value="Hemopexin"/>
    <property type="match status" value="2"/>
</dbReference>
<proteinExistence type="predicted"/>